<dbReference type="Proteomes" id="UP000198790">
    <property type="component" value="Unassembled WGS sequence"/>
</dbReference>
<evidence type="ECO:0000256" key="1">
    <source>
        <dbReference type="ARBA" id="ARBA00023125"/>
    </source>
</evidence>
<evidence type="ECO:0000259" key="3">
    <source>
        <dbReference type="PROSITE" id="PS50943"/>
    </source>
</evidence>
<keyword evidence="1" id="KW-0238">DNA-binding</keyword>
<dbReference type="SMART" id="SM00530">
    <property type="entry name" value="HTH_XRE"/>
    <property type="match status" value="1"/>
</dbReference>
<sequence length="132" mass="15419">MERPQKIMRILRESKDYSQEYVANVLNISQKTYSSIELGKSKLTVHRIQQLAELYNVKPEYFLSEELPVINYNTGPNSHGGNFETYNNNIGATDFLKSMYEKMLEEKNHTINNLESQIEKLTTIIQELTKEK</sequence>
<dbReference type="InterPro" id="IPR010982">
    <property type="entry name" value="Lambda_DNA-bd_dom_sf"/>
</dbReference>
<keyword evidence="5" id="KW-1185">Reference proteome</keyword>
<evidence type="ECO:0000256" key="2">
    <source>
        <dbReference type="SAM" id="Coils"/>
    </source>
</evidence>
<dbReference type="PANTHER" id="PTHR46558:SF4">
    <property type="entry name" value="DNA-BIDING PHAGE PROTEIN"/>
    <property type="match status" value="1"/>
</dbReference>
<evidence type="ECO:0000313" key="5">
    <source>
        <dbReference type="Proteomes" id="UP000198790"/>
    </source>
</evidence>
<feature type="domain" description="HTH cro/C1-type" evidence="3">
    <location>
        <begin position="8"/>
        <end position="62"/>
    </location>
</feature>
<dbReference type="CDD" id="cd00093">
    <property type="entry name" value="HTH_XRE"/>
    <property type="match status" value="1"/>
</dbReference>
<keyword evidence="2" id="KW-0175">Coiled coil</keyword>
<dbReference type="Gene3D" id="1.10.260.40">
    <property type="entry name" value="lambda repressor-like DNA-binding domains"/>
    <property type="match status" value="1"/>
</dbReference>
<protein>
    <submittedName>
        <fullName evidence="4">Transcriptional regulator, contains XRE-family HTH domain</fullName>
    </submittedName>
</protein>
<reference evidence="4 5" key="1">
    <citation type="submission" date="2016-10" db="EMBL/GenBank/DDBJ databases">
        <authorList>
            <person name="de Groot N.N."/>
        </authorList>
    </citation>
    <scope>NUCLEOTIDE SEQUENCE [LARGE SCALE GENOMIC DNA]</scope>
    <source>
        <strain evidence="4 5">DSM 23399</strain>
    </source>
</reference>
<gene>
    <name evidence="4" type="ORF">SAMN04489723_10922</name>
</gene>
<dbReference type="InterPro" id="IPR001387">
    <property type="entry name" value="Cro/C1-type_HTH"/>
</dbReference>
<dbReference type="OrthoDB" id="798409at2"/>
<dbReference type="GO" id="GO:0003677">
    <property type="term" value="F:DNA binding"/>
    <property type="evidence" value="ECO:0007669"/>
    <property type="project" value="UniProtKB-KW"/>
</dbReference>
<dbReference type="STRING" id="237018.SAMN04489723_10922"/>
<evidence type="ECO:0000313" key="4">
    <source>
        <dbReference type="EMBL" id="SFB39944.1"/>
    </source>
</evidence>
<organism evidence="4 5">
    <name type="scientific">Algoriphagus aquimarinus</name>
    <dbReference type="NCBI Taxonomy" id="237018"/>
    <lineage>
        <taxon>Bacteria</taxon>
        <taxon>Pseudomonadati</taxon>
        <taxon>Bacteroidota</taxon>
        <taxon>Cytophagia</taxon>
        <taxon>Cytophagales</taxon>
        <taxon>Cyclobacteriaceae</taxon>
        <taxon>Algoriphagus</taxon>
    </lineage>
</organism>
<dbReference type="RefSeq" id="WP_092898000.1">
    <property type="nucleotide sequence ID" value="NZ_FOKK01000009.1"/>
</dbReference>
<dbReference type="Pfam" id="PF01381">
    <property type="entry name" value="HTH_3"/>
    <property type="match status" value="1"/>
</dbReference>
<dbReference type="EMBL" id="FOKK01000009">
    <property type="protein sequence ID" value="SFB39944.1"/>
    <property type="molecule type" value="Genomic_DNA"/>
</dbReference>
<dbReference type="PANTHER" id="PTHR46558">
    <property type="entry name" value="TRACRIPTIONAL REGULATORY PROTEIN-RELATED-RELATED"/>
    <property type="match status" value="1"/>
</dbReference>
<proteinExistence type="predicted"/>
<accession>A0A1I1APJ5</accession>
<dbReference type="PROSITE" id="PS50943">
    <property type="entry name" value="HTH_CROC1"/>
    <property type="match status" value="1"/>
</dbReference>
<feature type="coiled-coil region" evidence="2">
    <location>
        <begin position="97"/>
        <end position="131"/>
    </location>
</feature>
<dbReference type="SUPFAM" id="SSF47413">
    <property type="entry name" value="lambda repressor-like DNA-binding domains"/>
    <property type="match status" value="1"/>
</dbReference>
<name>A0A1I1APJ5_9BACT</name>
<dbReference type="AlphaFoldDB" id="A0A1I1APJ5"/>